<reference evidence="1" key="1">
    <citation type="submission" date="2018-05" db="EMBL/GenBank/DDBJ databases">
        <authorList>
            <person name="Lanie J.A."/>
            <person name="Ng W.-L."/>
            <person name="Kazmierczak K.M."/>
            <person name="Andrzejewski T.M."/>
            <person name="Davidsen T.M."/>
            <person name="Wayne K.J."/>
            <person name="Tettelin H."/>
            <person name="Glass J.I."/>
            <person name="Rusch D."/>
            <person name="Podicherti R."/>
            <person name="Tsui H.-C.T."/>
            <person name="Winkler M.E."/>
        </authorList>
    </citation>
    <scope>NUCLEOTIDE SEQUENCE</scope>
</reference>
<protein>
    <recommendedName>
        <fullName evidence="2">DUF2164 domain-containing protein</fullName>
    </recommendedName>
</protein>
<sequence>MLAIEIKEARRESLVSGLQAFFLETFEEDLSAFRAEQLLGFFLSAVGPAIYNQALEDARIFMQEKLDDLDADVHEPDAFIQ</sequence>
<evidence type="ECO:0008006" key="2">
    <source>
        <dbReference type="Google" id="ProtNLM"/>
    </source>
</evidence>
<dbReference type="EMBL" id="UINC01094893">
    <property type="protein sequence ID" value="SVC50521.1"/>
    <property type="molecule type" value="Genomic_DNA"/>
</dbReference>
<gene>
    <name evidence="1" type="ORF">METZ01_LOCUS303375</name>
</gene>
<name>A0A382MT58_9ZZZZ</name>
<accession>A0A382MT58</accession>
<organism evidence="1">
    <name type="scientific">marine metagenome</name>
    <dbReference type="NCBI Taxonomy" id="408172"/>
    <lineage>
        <taxon>unclassified sequences</taxon>
        <taxon>metagenomes</taxon>
        <taxon>ecological metagenomes</taxon>
    </lineage>
</organism>
<dbReference type="InterPro" id="IPR018680">
    <property type="entry name" value="DUF2164"/>
</dbReference>
<dbReference type="AlphaFoldDB" id="A0A382MT58"/>
<evidence type="ECO:0000313" key="1">
    <source>
        <dbReference type="EMBL" id="SVC50521.1"/>
    </source>
</evidence>
<dbReference type="Pfam" id="PF09932">
    <property type="entry name" value="DUF2164"/>
    <property type="match status" value="1"/>
</dbReference>
<proteinExistence type="predicted"/>